<reference evidence="1 2" key="1">
    <citation type="submission" date="2023-08" db="EMBL/GenBank/DDBJ databases">
        <title>Genome sequence of Thermaerobacter compostii strain Ins1, a spore-forming filamentous bacterium isolated from a deep geothermal reservoir.</title>
        <authorList>
            <person name="Bregnard D."/>
            <person name="Gonzalez D."/>
            <person name="Junier P."/>
        </authorList>
    </citation>
    <scope>NUCLEOTIDE SEQUENCE [LARGE SCALE GENOMIC DNA]</scope>
    <source>
        <strain evidence="1 2">Ins1</strain>
    </source>
</reference>
<accession>A0ABZ0QPZ6</accession>
<name>A0ABZ0QPZ6_9FIRM</name>
<dbReference type="Proteomes" id="UP001304683">
    <property type="component" value="Chromosome"/>
</dbReference>
<dbReference type="EMBL" id="CP132508">
    <property type="protein sequence ID" value="WPD18485.1"/>
    <property type="molecule type" value="Genomic_DNA"/>
</dbReference>
<proteinExistence type="predicted"/>
<keyword evidence="2" id="KW-1185">Reference proteome</keyword>
<evidence type="ECO:0000313" key="2">
    <source>
        <dbReference type="Proteomes" id="UP001304683"/>
    </source>
</evidence>
<gene>
    <name evidence="1" type="ORF">Q5761_08940</name>
</gene>
<protein>
    <submittedName>
        <fullName evidence="1">Uncharacterized protein</fullName>
    </submittedName>
</protein>
<evidence type="ECO:0000313" key="1">
    <source>
        <dbReference type="EMBL" id="WPD18485.1"/>
    </source>
</evidence>
<sequence length="69" mass="7303">MAVPDQRVAETLVVPLDQRGRPCWGAPLVERRYPERIDVAGLEAAHAAMVAAVEEGRYDAPAEGGGASC</sequence>
<organism evidence="1 2">
    <name type="scientific">Thermaerobacter composti</name>
    <dbReference type="NCBI Taxonomy" id="554949"/>
    <lineage>
        <taxon>Bacteria</taxon>
        <taxon>Bacillati</taxon>
        <taxon>Bacillota</taxon>
        <taxon>Clostridia</taxon>
        <taxon>Eubacteriales</taxon>
        <taxon>Clostridiales Family XVII. Incertae Sedis</taxon>
        <taxon>Thermaerobacter</taxon>
    </lineage>
</organism>
<dbReference type="RefSeq" id="WP_318750320.1">
    <property type="nucleotide sequence ID" value="NZ_CP132508.1"/>
</dbReference>